<name>A0AA39NTR2_9AGAR</name>
<accession>A0AA39NTR2</accession>
<organism evidence="2 3">
    <name type="scientific">Armillaria novae-zelandiae</name>
    <dbReference type="NCBI Taxonomy" id="153914"/>
    <lineage>
        <taxon>Eukaryota</taxon>
        <taxon>Fungi</taxon>
        <taxon>Dikarya</taxon>
        <taxon>Basidiomycota</taxon>
        <taxon>Agaricomycotina</taxon>
        <taxon>Agaricomycetes</taxon>
        <taxon>Agaricomycetidae</taxon>
        <taxon>Agaricales</taxon>
        <taxon>Marasmiineae</taxon>
        <taxon>Physalacriaceae</taxon>
        <taxon>Armillaria</taxon>
    </lineage>
</organism>
<dbReference type="Proteomes" id="UP001175227">
    <property type="component" value="Unassembled WGS sequence"/>
</dbReference>
<evidence type="ECO:0000313" key="3">
    <source>
        <dbReference type="Proteomes" id="UP001175227"/>
    </source>
</evidence>
<protein>
    <submittedName>
        <fullName evidence="2">Uncharacterized protein</fullName>
    </submittedName>
</protein>
<sequence>MKPYAPLLVRYVLGPSYLYIALCSMRLLFAFPVPSLRTDPEGRSFLQRSLASLHQTTASRNALSTTSIRRTEVIICAPSTNVDGTSLAIPLGPIYMNIKSRNGDIIQCTSKSKEFSRCSPENKVQGRYFESREALQGFTLTSF</sequence>
<keyword evidence="1" id="KW-0472">Membrane</keyword>
<keyword evidence="1" id="KW-1133">Transmembrane helix</keyword>
<keyword evidence="3" id="KW-1185">Reference proteome</keyword>
<evidence type="ECO:0000313" key="2">
    <source>
        <dbReference type="EMBL" id="KAK0471678.1"/>
    </source>
</evidence>
<keyword evidence="1" id="KW-0812">Transmembrane</keyword>
<gene>
    <name evidence="2" type="ORF">IW261DRAFT_1511132</name>
</gene>
<reference evidence="2" key="1">
    <citation type="submission" date="2023-06" db="EMBL/GenBank/DDBJ databases">
        <authorList>
            <consortium name="Lawrence Berkeley National Laboratory"/>
            <person name="Ahrendt S."/>
            <person name="Sahu N."/>
            <person name="Indic B."/>
            <person name="Wong-Bajracharya J."/>
            <person name="Merenyi Z."/>
            <person name="Ke H.-M."/>
            <person name="Monk M."/>
            <person name="Kocsube S."/>
            <person name="Drula E."/>
            <person name="Lipzen A."/>
            <person name="Balint B."/>
            <person name="Henrissat B."/>
            <person name="Andreopoulos B."/>
            <person name="Martin F.M."/>
            <person name="Harder C.B."/>
            <person name="Rigling D."/>
            <person name="Ford K.L."/>
            <person name="Foster G.D."/>
            <person name="Pangilinan J."/>
            <person name="Papanicolaou A."/>
            <person name="Barry K."/>
            <person name="LaButti K."/>
            <person name="Viragh M."/>
            <person name="Koriabine M."/>
            <person name="Yan M."/>
            <person name="Riley R."/>
            <person name="Champramary S."/>
            <person name="Plett K.L."/>
            <person name="Tsai I.J."/>
            <person name="Slot J."/>
            <person name="Sipos G."/>
            <person name="Plett J."/>
            <person name="Nagy L.G."/>
            <person name="Grigoriev I.V."/>
        </authorList>
    </citation>
    <scope>NUCLEOTIDE SEQUENCE</scope>
    <source>
        <strain evidence="2">ICMP 16352</strain>
    </source>
</reference>
<comment type="caution">
    <text evidence="2">The sequence shown here is derived from an EMBL/GenBank/DDBJ whole genome shotgun (WGS) entry which is preliminary data.</text>
</comment>
<dbReference type="EMBL" id="JAUEPR010000048">
    <property type="protein sequence ID" value="KAK0471678.1"/>
    <property type="molecule type" value="Genomic_DNA"/>
</dbReference>
<feature type="transmembrane region" description="Helical" evidence="1">
    <location>
        <begin position="16"/>
        <end position="36"/>
    </location>
</feature>
<proteinExistence type="predicted"/>
<evidence type="ECO:0000256" key="1">
    <source>
        <dbReference type="SAM" id="Phobius"/>
    </source>
</evidence>
<dbReference type="AlphaFoldDB" id="A0AA39NTR2"/>